<dbReference type="Proteomes" id="UP001055453">
    <property type="component" value="Chromosome"/>
</dbReference>
<accession>A0ABM7ZA46</accession>
<evidence type="ECO:0000313" key="1">
    <source>
        <dbReference type="EMBL" id="BDI20109.1"/>
    </source>
</evidence>
<evidence type="ECO:0000313" key="2">
    <source>
        <dbReference type="Proteomes" id="UP001055453"/>
    </source>
</evidence>
<gene>
    <name evidence="1" type="ORF">ANSO36C_59110</name>
</gene>
<name>A0ABM7ZA46_NOSCO</name>
<proteinExistence type="predicted"/>
<reference evidence="1" key="1">
    <citation type="submission" date="2022-04" db="EMBL/GenBank/DDBJ databases">
        <title>Complete genome sequence of a cyanobacterium, Nostoc sp. SO-36, isolated in Antarctica.</title>
        <authorList>
            <person name="Kanesaki Y."/>
            <person name="Effendi D."/>
            <person name="Sakamoto T."/>
            <person name="Ohtani S."/>
            <person name="Awai K."/>
        </authorList>
    </citation>
    <scope>NUCLEOTIDE SEQUENCE</scope>
    <source>
        <strain evidence="1">SO-36</strain>
    </source>
</reference>
<organism evidence="1 2">
    <name type="scientific">Nostoc cf. commune SO-36</name>
    <dbReference type="NCBI Taxonomy" id="449208"/>
    <lineage>
        <taxon>Bacteria</taxon>
        <taxon>Bacillati</taxon>
        <taxon>Cyanobacteriota</taxon>
        <taxon>Cyanophyceae</taxon>
        <taxon>Nostocales</taxon>
        <taxon>Nostocaceae</taxon>
        <taxon>Nostoc</taxon>
    </lineage>
</organism>
<dbReference type="EMBL" id="AP025732">
    <property type="protein sequence ID" value="BDI20109.1"/>
    <property type="molecule type" value="Genomic_DNA"/>
</dbReference>
<protein>
    <submittedName>
        <fullName evidence="1">Uncharacterized protein</fullName>
    </submittedName>
</protein>
<sequence>MAQAEAGSGKSFTKNSTVKAQVVIKALRNYFNLVGERIYNHPTEKERSQSPAKSV</sequence>
<keyword evidence="2" id="KW-1185">Reference proteome</keyword>